<dbReference type="Gene3D" id="2.30.29.30">
    <property type="entry name" value="Pleckstrin-homology domain (PH domain)/Phosphotyrosine-binding domain (PTB)"/>
    <property type="match status" value="2"/>
</dbReference>
<dbReference type="PANTHER" id="PTHR23138:SF87">
    <property type="entry name" value="E3 SUMO-PROTEIN LIGASE RANBP2"/>
    <property type="match status" value="1"/>
</dbReference>
<feature type="compositionally biased region" description="Basic and acidic residues" evidence="9">
    <location>
        <begin position="269"/>
        <end position="305"/>
    </location>
</feature>
<organism evidence="11 12">
    <name type="scientific">Dioszegia hungarica</name>
    <dbReference type="NCBI Taxonomy" id="4972"/>
    <lineage>
        <taxon>Eukaryota</taxon>
        <taxon>Fungi</taxon>
        <taxon>Dikarya</taxon>
        <taxon>Basidiomycota</taxon>
        <taxon>Agaricomycotina</taxon>
        <taxon>Tremellomycetes</taxon>
        <taxon>Tremellales</taxon>
        <taxon>Bulleribasidiaceae</taxon>
        <taxon>Dioszegia</taxon>
    </lineage>
</organism>
<evidence type="ECO:0000256" key="2">
    <source>
        <dbReference type="ARBA" id="ARBA00022553"/>
    </source>
</evidence>
<keyword evidence="1" id="KW-0343">GTPase activation</keyword>
<evidence type="ECO:0000313" key="11">
    <source>
        <dbReference type="EMBL" id="KAI9639542.1"/>
    </source>
</evidence>
<dbReference type="InterPro" id="IPR000156">
    <property type="entry name" value="Ran_bind_dom"/>
</dbReference>
<comment type="caution">
    <text evidence="11">The sequence shown here is derived from an EMBL/GenBank/DDBJ whole genome shotgun (WGS) entry which is preliminary data.</text>
</comment>
<evidence type="ECO:0000256" key="5">
    <source>
        <dbReference type="ARBA" id="ARBA00061276"/>
    </source>
</evidence>
<dbReference type="PROSITE" id="PS50196">
    <property type="entry name" value="RANBD1"/>
    <property type="match status" value="1"/>
</dbReference>
<proteinExistence type="inferred from homology"/>
<dbReference type="GeneID" id="77730012"/>
<dbReference type="AlphaFoldDB" id="A0AA38HE26"/>
<gene>
    <name evidence="11" type="ORF">MKK02DRAFT_39853</name>
</gene>
<feature type="compositionally biased region" description="Acidic residues" evidence="9">
    <location>
        <begin position="193"/>
        <end position="202"/>
    </location>
</feature>
<dbReference type="PANTHER" id="PTHR23138">
    <property type="entry name" value="RAN BINDING PROTEIN"/>
    <property type="match status" value="1"/>
</dbReference>
<keyword evidence="3" id="KW-0007">Acetylation</keyword>
<evidence type="ECO:0000259" key="10">
    <source>
        <dbReference type="PROSITE" id="PS50196"/>
    </source>
</evidence>
<dbReference type="InterPro" id="IPR045255">
    <property type="entry name" value="RanBP1-like"/>
</dbReference>
<name>A0AA38HE26_9TREE</name>
<comment type="function">
    <text evidence="4">Plays a role in RAN-dependent nucleocytoplasmic transport. Alleviates the TNPO1-dependent inhibition of RAN GTPase activity and mediates the dissociation of RAN from proteins involved in transport into the nucleus. Induces a conformation change in the complex formed by XPO1 and RAN that triggers the release of the nuclear export signal of cargo proteins. Promotes the disassembly of the complex formed by RAN and importin beta. Promotes dissociation of RAN from a complex with KPNA2 and CSE1L. Required for normal mitotic spindle assembly and normal progress through mitosis via its effect on RAN. Does not increase the RAN GTPase activity by itself, but increases GTP hydrolysis mediated by RANGAP1. Inhibits RCC1-dependent exchange of RAN-bound GDP by GTP.</text>
</comment>
<dbReference type="Proteomes" id="UP001164286">
    <property type="component" value="Unassembled WGS sequence"/>
</dbReference>
<accession>A0AA38HE26</accession>
<dbReference type="EMBL" id="JAKWFO010000001">
    <property type="protein sequence ID" value="KAI9639542.1"/>
    <property type="molecule type" value="Genomic_DNA"/>
</dbReference>
<feature type="compositionally biased region" description="Low complexity" evidence="9">
    <location>
        <begin position="227"/>
        <end position="256"/>
    </location>
</feature>
<dbReference type="RefSeq" id="XP_052949319.1">
    <property type="nucleotide sequence ID" value="XM_053090807.1"/>
</dbReference>
<sequence length="305" mass="33436">MAETNEQVNPEDSHDPQFEPVLKLTEQVEAKTHEEDEDVLFKMWVYDHHNYSGTYLGRASKSKAGRGAEAGILWRAKLFRFVKTDLEWKERGTGDVRLLAHKQTGKVRLVMRRDKTLKVCANHLISADMKLSPNVGSDRSWVWNASADYAEGEPTAETLAIRFGTAENANLFKEAFESAQEKNAASGGGAAESDAEDEEEAEIVPVAKEKEEALKTEEPKEEKVNEDAATAPSTHTPAPAPTTTTDAAPVPASADTEPAKVDTSATDAAVKEKTDEKVEAAPEVKKEEQAEAEVKKEEAGEEKKE</sequence>
<feature type="region of interest" description="Disordered" evidence="9">
    <location>
        <begin position="179"/>
        <end position="305"/>
    </location>
</feature>
<evidence type="ECO:0000256" key="8">
    <source>
        <dbReference type="ARBA" id="ARBA00081162"/>
    </source>
</evidence>
<dbReference type="GO" id="GO:0005096">
    <property type="term" value="F:GTPase activator activity"/>
    <property type="evidence" value="ECO:0007669"/>
    <property type="project" value="UniProtKB-KW"/>
</dbReference>
<dbReference type="InterPro" id="IPR045256">
    <property type="entry name" value="RanBP1_RanBD"/>
</dbReference>
<evidence type="ECO:0000256" key="6">
    <source>
        <dbReference type="ARBA" id="ARBA00066150"/>
    </source>
</evidence>
<dbReference type="SUPFAM" id="SSF50729">
    <property type="entry name" value="PH domain-like"/>
    <property type="match status" value="1"/>
</dbReference>
<evidence type="ECO:0000256" key="1">
    <source>
        <dbReference type="ARBA" id="ARBA00022468"/>
    </source>
</evidence>
<evidence type="ECO:0000256" key="3">
    <source>
        <dbReference type="ARBA" id="ARBA00022990"/>
    </source>
</evidence>
<evidence type="ECO:0000256" key="9">
    <source>
        <dbReference type="SAM" id="MobiDB-lite"/>
    </source>
</evidence>
<dbReference type="CDD" id="cd13179">
    <property type="entry name" value="RanBD_RanBP1"/>
    <property type="match status" value="1"/>
</dbReference>
<comment type="subunit">
    <text evidence="6">Interacts with RAN (via C-terminus of GTP-bound form) but not with GDP-bound RAN. Identified in a complex composed of RAN, RANGAP1 and RANBP1. Identified in a complex that contains TNPO1, RAN and RANBP1. Identified in a complex that contains CSE1L, KPNA2, RAN and RANBP1. Identified in a complex with nucleotide-free RAN and RCC1.</text>
</comment>
<evidence type="ECO:0000313" key="12">
    <source>
        <dbReference type="Proteomes" id="UP001164286"/>
    </source>
</evidence>
<dbReference type="Pfam" id="PF00638">
    <property type="entry name" value="Ran_BP1"/>
    <property type="match status" value="1"/>
</dbReference>
<evidence type="ECO:0000256" key="4">
    <source>
        <dbReference type="ARBA" id="ARBA00056716"/>
    </source>
</evidence>
<dbReference type="InterPro" id="IPR011993">
    <property type="entry name" value="PH-like_dom_sf"/>
</dbReference>
<dbReference type="GO" id="GO:0006913">
    <property type="term" value="P:nucleocytoplasmic transport"/>
    <property type="evidence" value="ECO:0007669"/>
    <property type="project" value="InterPro"/>
</dbReference>
<dbReference type="SMART" id="SM00160">
    <property type="entry name" value="RanBD"/>
    <property type="match status" value="1"/>
</dbReference>
<feature type="compositionally biased region" description="Basic and acidic residues" evidence="9">
    <location>
        <begin position="207"/>
        <end position="226"/>
    </location>
</feature>
<feature type="domain" description="RanBD1" evidence="10">
    <location>
        <begin position="17"/>
        <end position="185"/>
    </location>
</feature>
<protein>
    <recommendedName>
        <fullName evidence="7">Ran-specific GTPase-activating protein</fullName>
    </recommendedName>
    <alternativeName>
        <fullName evidence="8">Ran-binding protein 1</fullName>
    </alternativeName>
</protein>
<comment type="similarity">
    <text evidence="5">Belongs to the RANBP1 family.</text>
</comment>
<evidence type="ECO:0000256" key="7">
    <source>
        <dbReference type="ARBA" id="ARBA00067380"/>
    </source>
</evidence>
<dbReference type="FunFam" id="2.30.29.30:FF:000824">
    <property type="entry name" value="Ran-specific GTPase-activating protein"/>
    <property type="match status" value="1"/>
</dbReference>
<keyword evidence="2" id="KW-0597">Phosphoprotein</keyword>
<keyword evidence="12" id="KW-1185">Reference proteome</keyword>
<reference evidence="11" key="1">
    <citation type="journal article" date="2022" name="G3 (Bethesda)">
        <title>High quality genome of the basidiomycete yeast Dioszegia hungarica PDD-24b-2 isolated from cloud water.</title>
        <authorList>
            <person name="Jarrige D."/>
            <person name="Haridas S."/>
            <person name="Bleykasten-Grosshans C."/>
            <person name="Joly M."/>
            <person name="Nadalig T."/>
            <person name="Sancelme M."/>
            <person name="Vuilleumier S."/>
            <person name="Grigoriev I.V."/>
            <person name="Amato P."/>
            <person name="Bringel F."/>
        </authorList>
    </citation>
    <scope>NUCLEOTIDE SEQUENCE</scope>
    <source>
        <strain evidence="11">PDD-24b-2</strain>
    </source>
</reference>
<dbReference type="GO" id="GO:0005643">
    <property type="term" value="C:nuclear pore"/>
    <property type="evidence" value="ECO:0007669"/>
    <property type="project" value="TreeGrafter"/>
</dbReference>
<dbReference type="GO" id="GO:0005737">
    <property type="term" value="C:cytoplasm"/>
    <property type="evidence" value="ECO:0007669"/>
    <property type="project" value="TreeGrafter"/>
</dbReference>